<proteinExistence type="predicted"/>
<evidence type="ECO:0000313" key="5">
    <source>
        <dbReference type="Proteomes" id="UP000272316"/>
    </source>
</evidence>
<dbReference type="KEGG" id="eva:EIB75_09560"/>
<gene>
    <name evidence="3" type="ORF">EIB74_08505</name>
    <name evidence="4" type="ORF">EIB75_09560</name>
</gene>
<evidence type="ECO:0000313" key="3">
    <source>
        <dbReference type="EMBL" id="AZI39997.1"/>
    </source>
</evidence>
<keyword evidence="1" id="KW-0812">Transmembrane</keyword>
<keyword evidence="6" id="KW-1185">Reference proteome</keyword>
<keyword evidence="1" id="KW-0472">Membrane</keyword>
<feature type="transmembrane region" description="Helical" evidence="1">
    <location>
        <begin position="5"/>
        <end position="24"/>
    </location>
</feature>
<evidence type="ECO:0000313" key="4">
    <source>
        <dbReference type="EMBL" id="AZI55478.1"/>
    </source>
</evidence>
<feature type="transmembrane region" description="Helical" evidence="1">
    <location>
        <begin position="30"/>
        <end position="54"/>
    </location>
</feature>
<keyword evidence="1" id="KW-1133">Transmembrane helix</keyword>
<dbReference type="Gene3D" id="6.10.140.1340">
    <property type="match status" value="1"/>
</dbReference>
<dbReference type="OrthoDB" id="9799383at2"/>
<evidence type="ECO:0000313" key="6">
    <source>
        <dbReference type="Proteomes" id="UP000281810"/>
    </source>
</evidence>
<evidence type="ECO:0000259" key="2">
    <source>
        <dbReference type="Pfam" id="PF11127"/>
    </source>
</evidence>
<dbReference type="Proteomes" id="UP000272316">
    <property type="component" value="Chromosome"/>
</dbReference>
<name>A0A3G8ZE19_9FLAO</name>
<accession>A0A3G8ZE19</accession>
<accession>A0A3G8Y7A9</accession>
<sequence>MQTRVVHAVAGTFILGSLLLGIYVSSNWFWLTGFVGINMWIHALTNWCLMYWMLDKLGVSNAKTDCSKLHS</sequence>
<dbReference type="Pfam" id="PF11127">
    <property type="entry name" value="YgaP-like_TM"/>
    <property type="match status" value="1"/>
</dbReference>
<reference evidence="5" key="1">
    <citation type="submission" date="2018-11" db="EMBL/GenBank/DDBJ databases">
        <title>Proposal to divide the Flavobacteriaceae and reorganize its genera based on Amino Acid Identity values calculated from whole genome sequences.</title>
        <authorList>
            <person name="Nicholson A.C."/>
            <person name="Gulvik C.A."/>
            <person name="Whitney A.M."/>
            <person name="Sheth M."/>
            <person name="Batra D."/>
            <person name="Pryor J."/>
            <person name="Bernardet J.-F."/>
            <person name="Hugo C."/>
            <person name="Kampfer P."/>
            <person name="Newman J.D."/>
            <person name="McQuiston J.R."/>
        </authorList>
    </citation>
    <scope>NUCLEOTIDE SEQUENCE [LARGE SCALE GENOMIC DNA]</scope>
    <source>
        <strain evidence="5">H6466</strain>
    </source>
</reference>
<dbReference type="InterPro" id="IPR021309">
    <property type="entry name" value="YgaP-like_TM"/>
</dbReference>
<organism evidence="4 5">
    <name type="scientific">Epilithonimonas vandammei</name>
    <dbReference type="NCBI Taxonomy" id="2487072"/>
    <lineage>
        <taxon>Bacteria</taxon>
        <taxon>Pseudomonadati</taxon>
        <taxon>Bacteroidota</taxon>
        <taxon>Flavobacteriia</taxon>
        <taxon>Flavobacteriales</taxon>
        <taxon>Weeksellaceae</taxon>
        <taxon>Chryseobacterium group</taxon>
        <taxon>Epilithonimonas</taxon>
    </lineage>
</organism>
<dbReference type="EMBL" id="CP034161">
    <property type="protein sequence ID" value="AZI39997.1"/>
    <property type="molecule type" value="Genomic_DNA"/>
</dbReference>
<dbReference type="Proteomes" id="UP000281810">
    <property type="component" value="Chromosome"/>
</dbReference>
<dbReference type="RefSeq" id="WP_124802180.1">
    <property type="nucleotide sequence ID" value="NZ_CP034160.1"/>
</dbReference>
<evidence type="ECO:0000256" key="1">
    <source>
        <dbReference type="SAM" id="Phobius"/>
    </source>
</evidence>
<dbReference type="AlphaFoldDB" id="A0A3G8ZE19"/>
<reference evidence="6" key="2">
    <citation type="submission" date="2018-11" db="EMBL/GenBank/DDBJ databases">
        <title>Proposal to divide the Flavobacteriaceae and reorganize its genera based on Amino Acid Identity values calculated from whole genome sequences.</title>
        <authorList>
            <person name="Nicholson A.C."/>
            <person name="Gulvik C.A."/>
            <person name="Whitney A.M."/>
            <person name="Humrighouse B.W."/>
            <person name="Bell M."/>
            <person name="Holmes B."/>
            <person name="Steigerwalt A.B."/>
            <person name="Villarma A."/>
            <person name="Sheth M."/>
            <person name="Batra D."/>
            <person name="Pryor J."/>
            <person name="Bernardet J.-F."/>
            <person name="Hugo C."/>
            <person name="Kampfer P."/>
            <person name="Newman J.D."/>
            <person name="McQuiston J.R."/>
        </authorList>
    </citation>
    <scope>NUCLEOTIDE SEQUENCE [LARGE SCALE GENOMIC DNA]</scope>
    <source>
        <strain evidence="6">F5649</strain>
    </source>
</reference>
<reference evidence="4" key="3">
    <citation type="submission" date="2018-11" db="EMBL/GenBank/DDBJ databases">
        <title>Proposal to divide the Flavobacteriaceae and reorganize its genera based on Amino Acid Identity values calculated from whole genome sequences.</title>
        <authorList>
            <person name="Nicholson A.C."/>
            <person name="Gulvik C.A."/>
            <person name="Whitney A.M."/>
            <person name="Humrighouse B.W."/>
            <person name="Bell M."/>
            <person name="Holmes B."/>
            <person name="Steigerwalt A."/>
            <person name="Villarma A."/>
            <person name="Sheth M."/>
            <person name="Batra D."/>
            <person name="Pryor J."/>
            <person name="Bernardet J.-F."/>
            <person name="Hugo C."/>
            <person name="Kampfer P."/>
            <person name="Newman J."/>
            <person name="Mcquiston J.R."/>
        </authorList>
    </citation>
    <scope>NUCLEOTIDE SEQUENCE [LARGE SCALE GENOMIC DNA]</scope>
    <source>
        <strain evidence="3">F5649</strain>
        <strain evidence="4">H6466</strain>
    </source>
</reference>
<dbReference type="EMBL" id="CP034160">
    <property type="protein sequence ID" value="AZI55478.1"/>
    <property type="molecule type" value="Genomic_DNA"/>
</dbReference>
<feature type="domain" description="Inner membrane protein YgaP-like transmembrane" evidence="2">
    <location>
        <begin position="4"/>
        <end position="55"/>
    </location>
</feature>
<protein>
    <submittedName>
        <fullName evidence="4">DUF2892 domain-containing protein</fullName>
    </submittedName>
</protein>